<dbReference type="Pfam" id="PF06271">
    <property type="entry name" value="RDD"/>
    <property type="match status" value="1"/>
</dbReference>
<comment type="subcellular location">
    <subcellularLocation>
        <location evidence="1">Membrane</location>
        <topology evidence="1">Multi-pass membrane protein</topology>
    </subcellularLocation>
</comment>
<accession>A0A4R6GYX7</accession>
<evidence type="ECO:0000256" key="2">
    <source>
        <dbReference type="ARBA" id="ARBA00022692"/>
    </source>
</evidence>
<dbReference type="EMBL" id="SNWI01000006">
    <property type="protein sequence ID" value="TDO00085.1"/>
    <property type="molecule type" value="Genomic_DNA"/>
</dbReference>
<dbReference type="RefSeq" id="WP_133465607.1">
    <property type="nucleotide sequence ID" value="NZ_SNWI01000006.1"/>
</dbReference>
<dbReference type="PANTHER" id="PTHR38480">
    <property type="entry name" value="SLR0254 PROTEIN"/>
    <property type="match status" value="1"/>
</dbReference>
<dbReference type="PANTHER" id="PTHR38480:SF1">
    <property type="entry name" value="SLR0254 PROTEIN"/>
    <property type="match status" value="1"/>
</dbReference>
<evidence type="ECO:0000259" key="6">
    <source>
        <dbReference type="Pfam" id="PF06271"/>
    </source>
</evidence>
<gene>
    <name evidence="7" type="ORF">DET52_106299</name>
</gene>
<dbReference type="InterPro" id="IPR010432">
    <property type="entry name" value="RDD"/>
</dbReference>
<comment type="caution">
    <text evidence="7">The sequence shown here is derived from an EMBL/GenBank/DDBJ whole genome shotgun (WGS) entry which is preliminary data.</text>
</comment>
<keyword evidence="4 5" id="KW-0472">Membrane</keyword>
<feature type="transmembrane region" description="Helical" evidence="5">
    <location>
        <begin position="12"/>
        <end position="35"/>
    </location>
</feature>
<dbReference type="OrthoDB" id="200257at2"/>
<dbReference type="Proteomes" id="UP000294848">
    <property type="component" value="Unassembled WGS sequence"/>
</dbReference>
<evidence type="ECO:0000313" key="7">
    <source>
        <dbReference type="EMBL" id="TDO00085.1"/>
    </source>
</evidence>
<name>A0A4R6GYX7_9BACT</name>
<proteinExistence type="predicted"/>
<keyword evidence="2 5" id="KW-0812">Transmembrane</keyword>
<protein>
    <submittedName>
        <fullName evidence="7">Putative RDD family membrane protein YckC</fullName>
    </submittedName>
</protein>
<evidence type="ECO:0000256" key="1">
    <source>
        <dbReference type="ARBA" id="ARBA00004141"/>
    </source>
</evidence>
<evidence type="ECO:0000256" key="3">
    <source>
        <dbReference type="ARBA" id="ARBA00022989"/>
    </source>
</evidence>
<dbReference type="GO" id="GO:0016020">
    <property type="term" value="C:membrane"/>
    <property type="evidence" value="ECO:0007669"/>
    <property type="project" value="UniProtKB-SubCell"/>
</dbReference>
<sequence length="148" mass="17117">MQIETKPHIGRKIIATLIDYGLTFAVFSVYVRYFGEYDPNENSHSVHGWLTLPILFYWLVYHVIVEYSVGNTLGHFIVGLRVTNFQGEQTNFSQNLKRHLLDFFDIFMWGIPAIIAIKNTDKNQRLGDLWAKTIVIKPDNETPENTIG</sequence>
<evidence type="ECO:0000256" key="4">
    <source>
        <dbReference type="ARBA" id="ARBA00023136"/>
    </source>
</evidence>
<feature type="transmembrane region" description="Helical" evidence="5">
    <location>
        <begin position="55"/>
        <end position="78"/>
    </location>
</feature>
<evidence type="ECO:0000313" key="8">
    <source>
        <dbReference type="Proteomes" id="UP000294848"/>
    </source>
</evidence>
<dbReference type="AlphaFoldDB" id="A0A4R6GYX7"/>
<organism evidence="7 8">
    <name type="scientific">Sunxiuqinia elliptica</name>
    <dbReference type="NCBI Taxonomy" id="655355"/>
    <lineage>
        <taxon>Bacteria</taxon>
        <taxon>Pseudomonadati</taxon>
        <taxon>Bacteroidota</taxon>
        <taxon>Bacteroidia</taxon>
        <taxon>Marinilabiliales</taxon>
        <taxon>Prolixibacteraceae</taxon>
        <taxon>Sunxiuqinia</taxon>
    </lineage>
</organism>
<keyword evidence="3 5" id="KW-1133">Transmembrane helix</keyword>
<feature type="domain" description="RDD" evidence="6">
    <location>
        <begin position="7"/>
        <end position="132"/>
    </location>
</feature>
<evidence type="ECO:0000256" key="5">
    <source>
        <dbReference type="SAM" id="Phobius"/>
    </source>
</evidence>
<reference evidence="7 8" key="1">
    <citation type="submission" date="2019-03" db="EMBL/GenBank/DDBJ databases">
        <title>Freshwater and sediment microbial communities from various areas in North America, analyzing microbe dynamics in response to fracking.</title>
        <authorList>
            <person name="Lamendella R."/>
        </authorList>
    </citation>
    <scope>NUCLEOTIDE SEQUENCE [LARGE SCALE GENOMIC DNA]</scope>
    <source>
        <strain evidence="7 8">114D</strain>
    </source>
</reference>